<keyword evidence="1" id="KW-0328">Glycosyltransferase</keyword>
<dbReference type="Pfam" id="PF02811">
    <property type="entry name" value="PHP"/>
    <property type="match status" value="1"/>
</dbReference>
<dbReference type="OrthoDB" id="9804333at2"/>
<dbReference type="PANTHER" id="PTHR42924">
    <property type="entry name" value="EXONUCLEASE"/>
    <property type="match status" value="1"/>
</dbReference>
<feature type="domain" description="Polymerase/histidinol phosphatase N-terminal" evidence="4">
    <location>
        <begin position="396"/>
        <end position="462"/>
    </location>
</feature>
<dbReference type="SUPFAM" id="SSF53756">
    <property type="entry name" value="UDP-Glycosyltransferase/glycogen phosphorylase"/>
    <property type="match status" value="1"/>
</dbReference>
<dbReference type="InterPro" id="IPR052018">
    <property type="entry name" value="PHP_domain"/>
</dbReference>
<dbReference type="Gene3D" id="3.40.50.2000">
    <property type="entry name" value="Glycogen Phosphorylase B"/>
    <property type="match status" value="2"/>
</dbReference>
<dbReference type="RefSeq" id="WP_121249950.1">
    <property type="nucleotide sequence ID" value="NZ_RBIL01000001.1"/>
</dbReference>
<evidence type="ECO:0000313" key="6">
    <source>
        <dbReference type="Proteomes" id="UP000278962"/>
    </source>
</evidence>
<protein>
    <recommendedName>
        <fullName evidence="4">Polymerase/histidinol phosphatase N-terminal domain-containing protein</fullName>
    </recommendedName>
</protein>
<dbReference type="Pfam" id="PF13263">
    <property type="entry name" value="PHP_C"/>
    <property type="match status" value="1"/>
</dbReference>
<gene>
    <name evidence="5" type="ORF">C8N24_2086</name>
</gene>
<organism evidence="5 6">
    <name type="scientific">Solirubrobacter pauli</name>
    <dbReference type="NCBI Taxonomy" id="166793"/>
    <lineage>
        <taxon>Bacteria</taxon>
        <taxon>Bacillati</taxon>
        <taxon>Actinomycetota</taxon>
        <taxon>Thermoleophilia</taxon>
        <taxon>Solirubrobacterales</taxon>
        <taxon>Solirubrobacteraceae</taxon>
        <taxon>Solirubrobacter</taxon>
    </lineage>
</organism>
<evidence type="ECO:0000256" key="2">
    <source>
        <dbReference type="ARBA" id="ARBA00022679"/>
    </source>
</evidence>
<dbReference type="InterPro" id="IPR028098">
    <property type="entry name" value="Glyco_trans_4-like_N"/>
</dbReference>
<name>A0A660LEL8_9ACTN</name>
<dbReference type="CDD" id="cd03801">
    <property type="entry name" value="GT4_PimA-like"/>
    <property type="match status" value="1"/>
</dbReference>
<dbReference type="EMBL" id="RBIL01000001">
    <property type="protein sequence ID" value="RKQ92243.1"/>
    <property type="molecule type" value="Genomic_DNA"/>
</dbReference>
<sequence length="633" mass="69138">MAERFAIAQVAPHPLEDANEVGTFADEVSRELAARGHRVLLLAPSRSPELVRESRKLIRAAREKPETLFDPDGGVRVLGVGELLFNASRKGINPAPPIDISRTIEEVLSVAQLDFVHVHEPWAPSAGSVALRHSRALNVGSFHAPAERVLSTQVARKFVELFFGRMDARTASYEATAELMNRFFPSSYRLLRPGITPEQRAPQTGGPVRIAFSDREERGALRLFLRALRHLPEELPWEAVVYSKSGIPTLRSSLRNRVSVVTDEDAAFASADIVVAASLGQVTAPGVLVKALGVGAVPLAARTSVYEEVLRDGDLGLHFDVGDVDVLTAQLERAIKDEDLRTQLARAGGEAREELAWARVADQVEEIYTGLAALRHDPDPKPEVRKRVKKNRLIDVDLHMHTDHSSDCATPVDVLLATARDVGLGAIAVTDHNEISGAYEAAEKASQYGVKVIIGEEVMTADQGEVIGLFLTEKIPRGMTLEETIAEIRRQGGIVYVPHPFDRLHAVPDYEHMLAVVEKIDAIEVFNPRIAIPAFNEEAVRFAGKYRIVGGAGTDSHVAQGLGAVRITMRDFDGPEEFLESLRDANIAAKPSSLRYAQVQALKFLQTKATPPAARRATRRRKVAKAVAGRGGQ</sequence>
<dbReference type="InterPro" id="IPR004013">
    <property type="entry name" value="PHP_dom"/>
</dbReference>
<evidence type="ECO:0000256" key="3">
    <source>
        <dbReference type="SAM" id="MobiDB-lite"/>
    </source>
</evidence>
<evidence type="ECO:0000256" key="1">
    <source>
        <dbReference type="ARBA" id="ARBA00022676"/>
    </source>
</evidence>
<dbReference type="Pfam" id="PF13692">
    <property type="entry name" value="Glyco_trans_1_4"/>
    <property type="match status" value="1"/>
</dbReference>
<dbReference type="PANTHER" id="PTHR42924:SF3">
    <property type="entry name" value="POLYMERASE_HISTIDINOL PHOSPHATASE N-TERMINAL DOMAIN-CONTAINING PROTEIN"/>
    <property type="match status" value="1"/>
</dbReference>
<dbReference type="InterPro" id="IPR016195">
    <property type="entry name" value="Pol/histidinol_Pase-like"/>
</dbReference>
<keyword evidence="2" id="KW-0808">Transferase</keyword>
<dbReference type="AlphaFoldDB" id="A0A660LEL8"/>
<reference evidence="5 6" key="1">
    <citation type="submission" date="2018-10" db="EMBL/GenBank/DDBJ databases">
        <title>Genomic Encyclopedia of Archaeal and Bacterial Type Strains, Phase II (KMG-II): from individual species to whole genera.</title>
        <authorList>
            <person name="Goeker M."/>
        </authorList>
    </citation>
    <scope>NUCLEOTIDE SEQUENCE [LARGE SCALE GENOMIC DNA]</scope>
    <source>
        <strain evidence="5 6">DSM 14954</strain>
    </source>
</reference>
<proteinExistence type="predicted"/>
<feature type="region of interest" description="Disordered" evidence="3">
    <location>
        <begin position="611"/>
        <end position="633"/>
    </location>
</feature>
<comment type="caution">
    <text evidence="5">The sequence shown here is derived from an EMBL/GenBank/DDBJ whole genome shotgun (WGS) entry which is preliminary data.</text>
</comment>
<dbReference type="CDD" id="cd07432">
    <property type="entry name" value="PHP_HisPPase"/>
    <property type="match status" value="1"/>
</dbReference>
<dbReference type="Pfam" id="PF13439">
    <property type="entry name" value="Glyco_transf_4"/>
    <property type="match status" value="1"/>
</dbReference>
<keyword evidence="6" id="KW-1185">Reference proteome</keyword>
<dbReference type="Proteomes" id="UP000278962">
    <property type="component" value="Unassembled WGS sequence"/>
</dbReference>
<dbReference type="GO" id="GO:0016757">
    <property type="term" value="F:glycosyltransferase activity"/>
    <property type="evidence" value="ECO:0007669"/>
    <property type="project" value="UniProtKB-KW"/>
</dbReference>
<dbReference type="Gene3D" id="3.20.20.140">
    <property type="entry name" value="Metal-dependent hydrolases"/>
    <property type="match status" value="1"/>
</dbReference>
<dbReference type="SMART" id="SM00481">
    <property type="entry name" value="POLIIIAc"/>
    <property type="match status" value="1"/>
</dbReference>
<accession>A0A660LEL8</accession>
<evidence type="ECO:0000313" key="5">
    <source>
        <dbReference type="EMBL" id="RKQ92243.1"/>
    </source>
</evidence>
<dbReference type="GO" id="GO:0004534">
    <property type="term" value="F:5'-3' RNA exonuclease activity"/>
    <property type="evidence" value="ECO:0007669"/>
    <property type="project" value="TreeGrafter"/>
</dbReference>
<dbReference type="InterPro" id="IPR003141">
    <property type="entry name" value="Pol/His_phosphatase_N"/>
</dbReference>
<dbReference type="GO" id="GO:0035312">
    <property type="term" value="F:5'-3' DNA exonuclease activity"/>
    <property type="evidence" value="ECO:0007669"/>
    <property type="project" value="TreeGrafter"/>
</dbReference>
<dbReference type="SUPFAM" id="SSF89550">
    <property type="entry name" value="PHP domain-like"/>
    <property type="match status" value="1"/>
</dbReference>
<evidence type="ECO:0000259" key="4">
    <source>
        <dbReference type="SMART" id="SM00481"/>
    </source>
</evidence>